<dbReference type="EMBL" id="BMZQ01000001">
    <property type="protein sequence ID" value="GHD07318.1"/>
    <property type="molecule type" value="Genomic_DNA"/>
</dbReference>
<feature type="transmembrane region" description="Helical" evidence="1">
    <location>
        <begin position="64"/>
        <end position="82"/>
    </location>
</feature>
<dbReference type="AlphaFoldDB" id="A0A8J3DT01"/>
<keyword evidence="2" id="KW-0732">Signal</keyword>
<organism evidence="3 4">
    <name type="scientific">Tianweitania populi</name>
    <dbReference type="NCBI Taxonomy" id="1607949"/>
    <lineage>
        <taxon>Bacteria</taxon>
        <taxon>Pseudomonadati</taxon>
        <taxon>Pseudomonadota</taxon>
        <taxon>Alphaproteobacteria</taxon>
        <taxon>Hyphomicrobiales</taxon>
        <taxon>Phyllobacteriaceae</taxon>
        <taxon>Tianweitania</taxon>
    </lineage>
</organism>
<reference evidence="3" key="1">
    <citation type="journal article" date="2014" name="Int. J. Syst. Evol. Microbiol.">
        <title>Complete genome sequence of Corynebacterium casei LMG S-19264T (=DSM 44701T), isolated from a smear-ripened cheese.</title>
        <authorList>
            <consortium name="US DOE Joint Genome Institute (JGI-PGF)"/>
            <person name="Walter F."/>
            <person name="Albersmeier A."/>
            <person name="Kalinowski J."/>
            <person name="Ruckert C."/>
        </authorList>
    </citation>
    <scope>NUCLEOTIDE SEQUENCE</scope>
    <source>
        <strain evidence="3">KCTC 42249</strain>
    </source>
</reference>
<keyword evidence="1" id="KW-1133">Transmembrane helix</keyword>
<protein>
    <recommendedName>
        <fullName evidence="5">DUF423 domain-containing protein</fullName>
    </recommendedName>
</protein>
<gene>
    <name evidence="3" type="ORF">GCM10016234_05610</name>
</gene>
<dbReference type="Pfam" id="PF04241">
    <property type="entry name" value="DUF423"/>
    <property type="match status" value="1"/>
</dbReference>
<dbReference type="Proteomes" id="UP000630142">
    <property type="component" value="Unassembled WGS sequence"/>
</dbReference>
<evidence type="ECO:0000256" key="1">
    <source>
        <dbReference type="SAM" id="Phobius"/>
    </source>
</evidence>
<evidence type="ECO:0000313" key="3">
    <source>
        <dbReference type="EMBL" id="GHD07318.1"/>
    </source>
</evidence>
<dbReference type="RefSeq" id="WP_189501492.1">
    <property type="nucleotide sequence ID" value="NZ_BMZQ01000001.1"/>
</dbReference>
<evidence type="ECO:0008006" key="5">
    <source>
        <dbReference type="Google" id="ProtNLM"/>
    </source>
</evidence>
<reference evidence="3" key="2">
    <citation type="submission" date="2020-09" db="EMBL/GenBank/DDBJ databases">
        <authorList>
            <person name="Sun Q."/>
            <person name="Kim S."/>
        </authorList>
    </citation>
    <scope>NUCLEOTIDE SEQUENCE</scope>
    <source>
        <strain evidence="3">KCTC 42249</strain>
    </source>
</reference>
<keyword evidence="1" id="KW-0472">Membrane</keyword>
<keyword evidence="4" id="KW-1185">Reference proteome</keyword>
<feature type="transmembrane region" description="Helical" evidence="1">
    <location>
        <begin position="35"/>
        <end position="57"/>
    </location>
</feature>
<dbReference type="InterPro" id="IPR006696">
    <property type="entry name" value="DUF423"/>
</dbReference>
<feature type="chain" id="PRO_5035240520" description="DUF423 domain-containing protein" evidence="2">
    <location>
        <begin position="26"/>
        <end position="119"/>
    </location>
</feature>
<feature type="signal peptide" evidence="2">
    <location>
        <begin position="1"/>
        <end position="25"/>
    </location>
</feature>
<accession>A0A8J3DT01</accession>
<name>A0A8J3DT01_9HYPH</name>
<proteinExistence type="predicted"/>
<feature type="transmembrane region" description="Helical" evidence="1">
    <location>
        <begin position="94"/>
        <end position="115"/>
    </location>
</feature>
<evidence type="ECO:0000256" key="2">
    <source>
        <dbReference type="SAM" id="SignalP"/>
    </source>
</evidence>
<sequence length="119" mass="11932">MIAAVPDRGLCVAAALCGAAGVAFSAVATHSGGGPIATGASFLLMHAPALLAVGLLGASKPLRLAAWLLFVGVALFATDLIVRHYGAERLFPMAAPTGGTLMILGWLAIGVTSLLPRRA</sequence>
<evidence type="ECO:0000313" key="4">
    <source>
        <dbReference type="Proteomes" id="UP000630142"/>
    </source>
</evidence>
<comment type="caution">
    <text evidence="3">The sequence shown here is derived from an EMBL/GenBank/DDBJ whole genome shotgun (WGS) entry which is preliminary data.</text>
</comment>
<keyword evidence="1" id="KW-0812">Transmembrane</keyword>